<protein>
    <submittedName>
        <fullName evidence="1">Glycosyl transferase</fullName>
    </submittedName>
</protein>
<organism evidence="1 2">
    <name type="scientific">Candidatus Scatousia excrementipullorum</name>
    <dbReference type="NCBI Taxonomy" id="2840936"/>
    <lineage>
        <taxon>Bacteria</taxon>
        <taxon>Candidatus Scatousia</taxon>
    </lineage>
</organism>
<sequence length="331" mass="39284">MAKSLLKNIFALENIHLNGRKYKVITIAGFKIKIRKKTKLDKLLERKYDPKLSLRDKKYIIEHQFERAVGYKPNIDNPRSFNEKLQWLKLYNEDPLLTKCADKYLVRDYVKEKIGEEYLIPLLGVWDSPDEIDFDKLPNQFVLKVNWGSGQNIIVKDKSKLDIEEAKAKLREWLKPHSNHYYFGFEWCYKNIQPKIIAEKYIEQMNGDLYDYKFFCFNGKAKILEFITDRYTNQANNFFDKNLQKLSLQYDGKRNSDICLKKETTLSIKQLAEKLAQPFNFARTDFYEVNNKIYFGEITFYSANGIGKFEPVEWDYKLGEMIDLSGLKNKK</sequence>
<evidence type="ECO:0000313" key="1">
    <source>
        <dbReference type="EMBL" id="MBO8430780.1"/>
    </source>
</evidence>
<proteinExistence type="predicted"/>
<name>A0A9D9DRD0_9BACT</name>
<dbReference type="AlphaFoldDB" id="A0A9D9DRD0"/>
<dbReference type="Pfam" id="PF14305">
    <property type="entry name" value="ATPgrasp_TupA"/>
    <property type="match status" value="1"/>
</dbReference>
<gene>
    <name evidence="1" type="ORF">IAC76_05275</name>
</gene>
<evidence type="ECO:0000313" key="2">
    <source>
        <dbReference type="Proteomes" id="UP000823632"/>
    </source>
</evidence>
<dbReference type="EMBL" id="JADIND010000110">
    <property type="protein sequence ID" value="MBO8430780.1"/>
    <property type="molecule type" value="Genomic_DNA"/>
</dbReference>
<dbReference type="Gene3D" id="3.30.470.20">
    <property type="entry name" value="ATP-grasp fold, B domain"/>
    <property type="match status" value="1"/>
</dbReference>
<dbReference type="InterPro" id="IPR029465">
    <property type="entry name" value="ATPgrasp_TupA"/>
</dbReference>
<keyword evidence="1" id="KW-0808">Transferase</keyword>
<dbReference type="SUPFAM" id="SSF56059">
    <property type="entry name" value="Glutathione synthetase ATP-binding domain-like"/>
    <property type="match status" value="1"/>
</dbReference>
<dbReference type="GO" id="GO:0016740">
    <property type="term" value="F:transferase activity"/>
    <property type="evidence" value="ECO:0007669"/>
    <property type="project" value="UniProtKB-KW"/>
</dbReference>
<reference evidence="1" key="2">
    <citation type="journal article" date="2021" name="PeerJ">
        <title>Extensive microbial diversity within the chicken gut microbiome revealed by metagenomics and culture.</title>
        <authorList>
            <person name="Gilroy R."/>
            <person name="Ravi A."/>
            <person name="Getino M."/>
            <person name="Pursley I."/>
            <person name="Horton D.L."/>
            <person name="Alikhan N.F."/>
            <person name="Baker D."/>
            <person name="Gharbi K."/>
            <person name="Hall N."/>
            <person name="Watson M."/>
            <person name="Adriaenssens E.M."/>
            <person name="Foster-Nyarko E."/>
            <person name="Jarju S."/>
            <person name="Secka A."/>
            <person name="Antonio M."/>
            <person name="Oren A."/>
            <person name="Chaudhuri R.R."/>
            <person name="La Ragione R."/>
            <person name="Hildebrand F."/>
            <person name="Pallen M.J."/>
        </authorList>
    </citation>
    <scope>NUCLEOTIDE SEQUENCE</scope>
    <source>
        <strain evidence="1">10192</strain>
    </source>
</reference>
<accession>A0A9D9DRD0</accession>
<reference evidence="1" key="1">
    <citation type="submission" date="2020-10" db="EMBL/GenBank/DDBJ databases">
        <authorList>
            <person name="Gilroy R."/>
        </authorList>
    </citation>
    <scope>NUCLEOTIDE SEQUENCE</scope>
    <source>
        <strain evidence="1">10192</strain>
    </source>
</reference>
<dbReference type="Proteomes" id="UP000823632">
    <property type="component" value="Unassembled WGS sequence"/>
</dbReference>
<comment type="caution">
    <text evidence="1">The sequence shown here is derived from an EMBL/GenBank/DDBJ whole genome shotgun (WGS) entry which is preliminary data.</text>
</comment>